<keyword evidence="2" id="KW-0732">Signal</keyword>
<gene>
    <name evidence="4" type="ORF">SAMN05661091_3411</name>
</gene>
<dbReference type="InterPro" id="IPR003848">
    <property type="entry name" value="DUF218"/>
</dbReference>
<reference evidence="4 5" key="1">
    <citation type="submission" date="2017-04" db="EMBL/GenBank/DDBJ databases">
        <authorList>
            <person name="Afonso C.L."/>
            <person name="Miller P.J."/>
            <person name="Scott M.A."/>
            <person name="Spackman E."/>
            <person name="Goraichik I."/>
            <person name="Dimitrov K.M."/>
            <person name="Suarez D.L."/>
            <person name="Swayne D.E."/>
        </authorList>
    </citation>
    <scope>NUCLEOTIDE SEQUENCE [LARGE SCALE GENOMIC DNA]</scope>
    <source>
        <strain evidence="4 5">N3/975</strain>
    </source>
</reference>
<dbReference type="Gene3D" id="3.40.50.620">
    <property type="entry name" value="HUPs"/>
    <property type="match status" value="1"/>
</dbReference>
<dbReference type="InterPro" id="IPR019734">
    <property type="entry name" value="TPR_rpt"/>
</dbReference>
<dbReference type="InterPro" id="IPR011990">
    <property type="entry name" value="TPR-like_helical_dom_sf"/>
</dbReference>
<dbReference type="Proteomes" id="UP000192940">
    <property type="component" value="Chromosome I"/>
</dbReference>
<organism evidence="4 5">
    <name type="scientific">Paenibacillus uliginis N3/975</name>
    <dbReference type="NCBI Taxonomy" id="1313296"/>
    <lineage>
        <taxon>Bacteria</taxon>
        <taxon>Bacillati</taxon>
        <taxon>Bacillota</taxon>
        <taxon>Bacilli</taxon>
        <taxon>Bacillales</taxon>
        <taxon>Paenibacillaceae</taxon>
        <taxon>Paenibacillus</taxon>
    </lineage>
</organism>
<dbReference type="CDD" id="cd06259">
    <property type="entry name" value="YdcF-like"/>
    <property type="match status" value="1"/>
</dbReference>
<evidence type="ECO:0000259" key="3">
    <source>
        <dbReference type="Pfam" id="PF02698"/>
    </source>
</evidence>
<name>A0A1X7HGV0_9BACL</name>
<dbReference type="PANTHER" id="PTHR30336">
    <property type="entry name" value="INNER MEMBRANE PROTEIN, PROBABLE PERMEASE"/>
    <property type="match status" value="1"/>
</dbReference>
<keyword evidence="1" id="KW-0802">TPR repeat</keyword>
<dbReference type="SUPFAM" id="SSF48452">
    <property type="entry name" value="TPR-like"/>
    <property type="match status" value="1"/>
</dbReference>
<sequence>MKIFTKKFNRRLAMMMTAVTVAMASTTSLSLPVKAATASMSENSIITFKNDAPTSERIQQLIDTAMHFYWNGGDLKQAEKDIFKGITLKGKYDVVENAFKQATVLDPYNIDLKMSLASTQIVQKKIPEALRTYEQILHLQPDHFNANLLYGMYSKLNGNELAYKQSINNLRKIDADQTNSFVQKFKETEEILGLKMNTEVPKGLPSKDHAIVILGYALAEDGTMQETLVERLKQGLKLAQQYPDSKIIVTGGVPKNGVTEADNMTKWLVEQGIAKERILPENKATDTVESALFSTEIIEEQGIKDVTVVTSASHIRRSVALFKEADRFYSKMNGKEAKRNFTNMVYMDYETVEEAHEVPKSELLVVYRDLFRTAGLWQYPGIQR</sequence>
<dbReference type="EMBL" id="LT840184">
    <property type="protein sequence ID" value="SMF86495.1"/>
    <property type="molecule type" value="Genomic_DNA"/>
</dbReference>
<feature type="chain" id="PRO_5038509661" evidence="2">
    <location>
        <begin position="25"/>
        <end position="384"/>
    </location>
</feature>
<dbReference type="InterPro" id="IPR006311">
    <property type="entry name" value="TAT_signal"/>
</dbReference>
<dbReference type="Gene3D" id="1.25.40.10">
    <property type="entry name" value="Tetratricopeptide repeat domain"/>
    <property type="match status" value="1"/>
</dbReference>
<evidence type="ECO:0000313" key="5">
    <source>
        <dbReference type="Proteomes" id="UP000192940"/>
    </source>
</evidence>
<dbReference type="PROSITE" id="PS51318">
    <property type="entry name" value="TAT"/>
    <property type="match status" value="1"/>
</dbReference>
<dbReference type="GO" id="GO:0000270">
    <property type="term" value="P:peptidoglycan metabolic process"/>
    <property type="evidence" value="ECO:0007669"/>
    <property type="project" value="TreeGrafter"/>
</dbReference>
<proteinExistence type="predicted"/>
<evidence type="ECO:0000256" key="2">
    <source>
        <dbReference type="SAM" id="SignalP"/>
    </source>
</evidence>
<feature type="repeat" description="TPR" evidence="1">
    <location>
        <begin position="110"/>
        <end position="143"/>
    </location>
</feature>
<dbReference type="InterPro" id="IPR014729">
    <property type="entry name" value="Rossmann-like_a/b/a_fold"/>
</dbReference>
<evidence type="ECO:0000313" key="4">
    <source>
        <dbReference type="EMBL" id="SMF86495.1"/>
    </source>
</evidence>
<evidence type="ECO:0000256" key="1">
    <source>
        <dbReference type="PROSITE-ProRule" id="PRU00339"/>
    </source>
</evidence>
<dbReference type="PROSITE" id="PS50005">
    <property type="entry name" value="TPR"/>
    <property type="match status" value="1"/>
</dbReference>
<dbReference type="RefSeq" id="WP_208914271.1">
    <property type="nucleotide sequence ID" value="NZ_LT840184.1"/>
</dbReference>
<feature type="signal peptide" evidence="2">
    <location>
        <begin position="1"/>
        <end position="24"/>
    </location>
</feature>
<accession>A0A1X7HGV0</accession>
<dbReference type="STRING" id="1313296.SAMN05661091_3411"/>
<protein>
    <submittedName>
        <fullName evidence="4">Uncharacterized conserved protein</fullName>
    </submittedName>
</protein>
<keyword evidence="5" id="KW-1185">Reference proteome</keyword>
<dbReference type="GO" id="GO:0005886">
    <property type="term" value="C:plasma membrane"/>
    <property type="evidence" value="ECO:0007669"/>
    <property type="project" value="TreeGrafter"/>
</dbReference>
<feature type="domain" description="DUF218" evidence="3">
    <location>
        <begin position="210"/>
        <end position="326"/>
    </location>
</feature>
<dbReference type="InterPro" id="IPR051599">
    <property type="entry name" value="Cell_Envelope_Assoc"/>
</dbReference>
<dbReference type="AlphaFoldDB" id="A0A1X7HGV0"/>
<dbReference type="PANTHER" id="PTHR30336:SF4">
    <property type="entry name" value="ENVELOPE BIOGENESIS FACTOR ELYC"/>
    <property type="match status" value="1"/>
</dbReference>
<dbReference type="GO" id="GO:0043164">
    <property type="term" value="P:Gram-negative-bacterium-type cell wall biogenesis"/>
    <property type="evidence" value="ECO:0007669"/>
    <property type="project" value="TreeGrafter"/>
</dbReference>
<dbReference type="Pfam" id="PF02698">
    <property type="entry name" value="DUF218"/>
    <property type="match status" value="1"/>
</dbReference>